<evidence type="ECO:0000313" key="2">
    <source>
        <dbReference type="EMBL" id="KGK99516.1"/>
    </source>
</evidence>
<dbReference type="OrthoDB" id="141465at2157"/>
<proteinExistence type="predicted"/>
<sequence>MSEKTVFDQYKEMVEKTKQLHSELVVLSSKVGGMVDTMDSGLPGSVSPAQGVTLRGSDINAVNGFGNHSSKSASLKGRESDIND</sequence>
<feature type="region of interest" description="Disordered" evidence="1">
    <location>
        <begin position="61"/>
        <end position="84"/>
    </location>
</feature>
<evidence type="ECO:0000256" key="1">
    <source>
        <dbReference type="SAM" id="MobiDB-lite"/>
    </source>
</evidence>
<evidence type="ECO:0000313" key="3">
    <source>
        <dbReference type="Proteomes" id="UP000029859"/>
    </source>
</evidence>
<reference evidence="2 3" key="1">
    <citation type="submission" date="2014-09" db="EMBL/GenBank/DDBJ databases">
        <title>Draft genome sequence of an obligately methylotrophic methanogen, Methanococcoides methylutens, isolated from marine sediment.</title>
        <authorList>
            <person name="Guan Y."/>
            <person name="Ngugi D.K."/>
            <person name="Blom J."/>
            <person name="Ali S."/>
            <person name="Ferry J.G."/>
            <person name="Stingl U."/>
        </authorList>
    </citation>
    <scope>NUCLEOTIDE SEQUENCE [LARGE SCALE GENOMIC DNA]</scope>
    <source>
        <strain evidence="2 3">DSM 2657</strain>
    </source>
</reference>
<name>A0A099T5P3_METMT</name>
<protein>
    <submittedName>
        <fullName evidence="2">Uncharacterized protein</fullName>
    </submittedName>
</protein>
<accession>A0A099T5P3</accession>
<organism evidence="2 3">
    <name type="scientific">Methanococcoides methylutens</name>
    <dbReference type="NCBI Taxonomy" id="2226"/>
    <lineage>
        <taxon>Archaea</taxon>
        <taxon>Methanobacteriati</taxon>
        <taxon>Methanobacteriota</taxon>
        <taxon>Stenosarchaea group</taxon>
        <taxon>Methanomicrobia</taxon>
        <taxon>Methanosarcinales</taxon>
        <taxon>Methanosarcinaceae</taxon>
        <taxon>Methanococcoides</taxon>
    </lineage>
</organism>
<dbReference type="EMBL" id="JRHO01000005">
    <property type="protein sequence ID" value="KGK99516.1"/>
    <property type="molecule type" value="Genomic_DNA"/>
</dbReference>
<dbReference type="AlphaFoldDB" id="A0A099T5P3"/>
<comment type="caution">
    <text evidence="2">The sequence shown here is derived from an EMBL/GenBank/DDBJ whole genome shotgun (WGS) entry which is preliminary data.</text>
</comment>
<gene>
    <name evidence="2" type="ORF">LI82_01825</name>
</gene>
<dbReference type="RefSeq" id="WP_048193247.1">
    <property type="nucleotide sequence ID" value="NZ_CAAGSM010000007.1"/>
</dbReference>
<keyword evidence="3" id="KW-1185">Reference proteome</keyword>
<dbReference type="Proteomes" id="UP000029859">
    <property type="component" value="Unassembled WGS sequence"/>
</dbReference>